<dbReference type="AlphaFoldDB" id="A0AAV4BW70"/>
<dbReference type="GO" id="GO:0051726">
    <property type="term" value="P:regulation of cell cycle"/>
    <property type="evidence" value="ECO:0007669"/>
    <property type="project" value="TreeGrafter"/>
</dbReference>
<dbReference type="GO" id="GO:0005096">
    <property type="term" value="F:GTPase activator activity"/>
    <property type="evidence" value="ECO:0007669"/>
    <property type="project" value="UniProtKB-KW"/>
</dbReference>
<protein>
    <submittedName>
        <fullName evidence="4">Tuberin</fullName>
    </submittedName>
</protein>
<sequence>MVSFFGSIVRVPKLYANFVEDQYMSVFAIALPYTNPFKFSHYTVSLAHHVIGVWFIRCRLPFRKGFVKYIQRGLKSNVLQLFEENSLRHLSTHNQDSSDRGRTGSLNEGRRRRRYVSGKEGTRNDGHIPMDEKMSQFHKELTETCLDMMARYSFGNFNALPKRSPVAQFLLKDGQQGMWVVGNKVITVTTSGGGTKSSSSGLCDNCLTALQVRSQGQETLSVPGSSSSSSPYAVSSSSSPGSRQGERRRHRSMASLSTRSQSQAMKIEVKDGPHGRRSRDDSTLPSEPSHDIFGHDDVAVQTGSSLSKEGLDPILIESSQRHADKTQRAFSAAQCSCWCTSWAEVNIRGASGVVSWMMRIENEASGYVFDVDPSLPDITQLLAPFRCKTPDSDSIGKIDSGSLCEEEYETLHSQHFSAAEMALLQEEHGSPEGQPSHEHSEAREERGSDEDKKMSESPTHLRRISSSPSSLGSGQDPDRPGLQEAALAAERRGSHKQQDEEEDASGGKITTCSESSQPQVFPQTTECQQFEFDEEVFSAPGTGIGEVKTVSADFGRAKKSELSAKLSHEDGKAGHAGKSVAGGDKPTASGSKSTGQTGRSRLEFPIRDETHSLLSASTEIKKPTLQRRLSADQMSSKQRPEGLHLTASHSRSIRTQPVVNEEESNSYQDEVPELITMKRRGHTISVMNASSDIRHSDDLDSRFKSSASTKDGKGGLNPSFVFLQLYHCHPLLQSHECPLKVPDTDKFKRSVAMLDHIYPYETHKIGVLYMGKGQASEERVLLSNEFGSPRYTQFIHGLGQMISLEEAEKDKLYLGGLNFPTDGKFTVAWQDESLRVIFHIATLMPCRKGDTRFNNKKSHIGNDFVTIVYNDSCEDYKSGTIS</sequence>
<feature type="compositionally biased region" description="Low complexity" evidence="2">
    <location>
        <begin position="465"/>
        <end position="474"/>
    </location>
</feature>
<dbReference type="GO" id="GO:0005634">
    <property type="term" value="C:nucleus"/>
    <property type="evidence" value="ECO:0007669"/>
    <property type="project" value="InterPro"/>
</dbReference>
<evidence type="ECO:0000256" key="1">
    <source>
        <dbReference type="ARBA" id="ARBA00022468"/>
    </source>
</evidence>
<dbReference type="PANTHER" id="PTHR10063:SF0">
    <property type="entry name" value="TUBERIN"/>
    <property type="match status" value="1"/>
</dbReference>
<dbReference type="InterPro" id="IPR027107">
    <property type="entry name" value="Tuberin/Ral-act_asu"/>
</dbReference>
<feature type="compositionally biased region" description="Basic and acidic residues" evidence="2">
    <location>
        <begin position="426"/>
        <end position="455"/>
    </location>
</feature>
<dbReference type="Proteomes" id="UP000735302">
    <property type="component" value="Unassembled WGS sequence"/>
</dbReference>
<proteinExistence type="predicted"/>
<dbReference type="Pfam" id="PF02145">
    <property type="entry name" value="Rap_GAP"/>
    <property type="match status" value="1"/>
</dbReference>
<accession>A0AAV4BW70</accession>
<feature type="compositionally biased region" description="Basic and acidic residues" evidence="2">
    <location>
        <begin position="120"/>
        <end position="130"/>
    </location>
</feature>
<dbReference type="SUPFAM" id="SSF111347">
    <property type="entry name" value="Rap/Ran-GAP"/>
    <property type="match status" value="1"/>
</dbReference>
<name>A0AAV4BW70_9GAST</name>
<keyword evidence="5" id="KW-1185">Reference proteome</keyword>
<feature type="region of interest" description="Disordered" evidence="2">
    <location>
        <begin position="217"/>
        <end position="295"/>
    </location>
</feature>
<feature type="compositionally biased region" description="Basic and acidic residues" evidence="2">
    <location>
        <begin position="489"/>
        <end position="498"/>
    </location>
</feature>
<gene>
    <name evidence="4" type="ORF">PoB_004986000</name>
</gene>
<dbReference type="GO" id="GO:0030178">
    <property type="term" value="P:negative regulation of Wnt signaling pathway"/>
    <property type="evidence" value="ECO:0007669"/>
    <property type="project" value="TreeGrafter"/>
</dbReference>
<feature type="domain" description="Rap-GAP" evidence="3">
    <location>
        <begin position="751"/>
        <end position="882"/>
    </location>
</feature>
<reference evidence="4 5" key="1">
    <citation type="journal article" date="2021" name="Elife">
        <title>Chloroplast acquisition without the gene transfer in kleptoplastic sea slugs, Plakobranchus ocellatus.</title>
        <authorList>
            <person name="Maeda T."/>
            <person name="Takahashi S."/>
            <person name="Yoshida T."/>
            <person name="Shimamura S."/>
            <person name="Takaki Y."/>
            <person name="Nagai Y."/>
            <person name="Toyoda A."/>
            <person name="Suzuki Y."/>
            <person name="Arimoto A."/>
            <person name="Ishii H."/>
            <person name="Satoh N."/>
            <person name="Nishiyama T."/>
            <person name="Hasebe M."/>
            <person name="Maruyama T."/>
            <person name="Minagawa J."/>
            <person name="Obokata J."/>
            <person name="Shigenobu S."/>
        </authorList>
    </citation>
    <scope>NUCLEOTIDE SEQUENCE [LARGE SCALE GENOMIC DNA]</scope>
</reference>
<feature type="region of interest" description="Disordered" evidence="2">
    <location>
        <begin position="563"/>
        <end position="647"/>
    </location>
</feature>
<dbReference type="GO" id="GO:0046627">
    <property type="term" value="P:negative regulation of insulin receptor signaling pathway"/>
    <property type="evidence" value="ECO:0007669"/>
    <property type="project" value="TreeGrafter"/>
</dbReference>
<feature type="compositionally biased region" description="Basic and acidic residues" evidence="2">
    <location>
        <begin position="563"/>
        <end position="573"/>
    </location>
</feature>
<feature type="compositionally biased region" description="Basic and acidic residues" evidence="2">
    <location>
        <begin position="267"/>
        <end position="295"/>
    </location>
</feature>
<dbReference type="GO" id="GO:0051898">
    <property type="term" value="P:negative regulation of phosphatidylinositol 3-kinase/protein kinase B signal transduction"/>
    <property type="evidence" value="ECO:0007669"/>
    <property type="project" value="TreeGrafter"/>
</dbReference>
<comment type="caution">
    <text evidence="4">The sequence shown here is derived from an EMBL/GenBank/DDBJ whole genome shotgun (WGS) entry which is preliminary data.</text>
</comment>
<feature type="region of interest" description="Disordered" evidence="2">
    <location>
        <begin position="426"/>
        <end position="524"/>
    </location>
</feature>
<evidence type="ECO:0000259" key="3">
    <source>
        <dbReference type="PROSITE" id="PS50085"/>
    </source>
</evidence>
<keyword evidence="1" id="KW-0343">GTPase activation</keyword>
<feature type="region of interest" description="Disordered" evidence="2">
    <location>
        <begin position="90"/>
        <end position="130"/>
    </location>
</feature>
<feature type="compositionally biased region" description="Polar residues" evidence="2">
    <location>
        <begin position="508"/>
        <end position="524"/>
    </location>
</feature>
<dbReference type="InterPro" id="IPR000331">
    <property type="entry name" value="Rap/Ran_GAP_dom"/>
</dbReference>
<evidence type="ECO:0000313" key="5">
    <source>
        <dbReference type="Proteomes" id="UP000735302"/>
    </source>
</evidence>
<dbReference type="GO" id="GO:0033596">
    <property type="term" value="C:TSC1-TSC2 complex"/>
    <property type="evidence" value="ECO:0007669"/>
    <property type="project" value="TreeGrafter"/>
</dbReference>
<dbReference type="PROSITE" id="PS50085">
    <property type="entry name" value="RAPGAP"/>
    <property type="match status" value="1"/>
</dbReference>
<feature type="compositionally biased region" description="Polar residues" evidence="2">
    <location>
        <begin position="588"/>
        <end position="599"/>
    </location>
</feature>
<dbReference type="EMBL" id="BLXT01005511">
    <property type="protein sequence ID" value="GFO23355.1"/>
    <property type="molecule type" value="Genomic_DNA"/>
</dbReference>
<feature type="compositionally biased region" description="Polar residues" evidence="2">
    <location>
        <begin position="254"/>
        <end position="264"/>
    </location>
</feature>
<feature type="non-terminal residue" evidence="4">
    <location>
        <position position="882"/>
    </location>
</feature>
<dbReference type="Pfam" id="PF03542">
    <property type="entry name" value="Tuberin"/>
    <property type="match status" value="1"/>
</dbReference>
<feature type="compositionally biased region" description="Low complexity" evidence="2">
    <location>
        <begin position="221"/>
        <end position="242"/>
    </location>
</feature>
<dbReference type="Gene3D" id="3.40.50.11210">
    <property type="entry name" value="Rap/Ran-GAP"/>
    <property type="match status" value="1"/>
</dbReference>
<dbReference type="PANTHER" id="PTHR10063">
    <property type="entry name" value="TUBERIN"/>
    <property type="match status" value="1"/>
</dbReference>
<dbReference type="InterPro" id="IPR035974">
    <property type="entry name" value="Rap/Ran-GAP_sf"/>
</dbReference>
<evidence type="ECO:0000256" key="2">
    <source>
        <dbReference type="SAM" id="MobiDB-lite"/>
    </source>
</evidence>
<dbReference type="GO" id="GO:0051056">
    <property type="term" value="P:regulation of small GTPase mediated signal transduction"/>
    <property type="evidence" value="ECO:0007669"/>
    <property type="project" value="InterPro"/>
</dbReference>
<feature type="compositionally biased region" description="Basic and acidic residues" evidence="2">
    <location>
        <begin position="600"/>
        <end position="611"/>
    </location>
</feature>
<organism evidence="4 5">
    <name type="scientific">Plakobranchus ocellatus</name>
    <dbReference type="NCBI Taxonomy" id="259542"/>
    <lineage>
        <taxon>Eukaryota</taxon>
        <taxon>Metazoa</taxon>
        <taxon>Spiralia</taxon>
        <taxon>Lophotrochozoa</taxon>
        <taxon>Mollusca</taxon>
        <taxon>Gastropoda</taxon>
        <taxon>Heterobranchia</taxon>
        <taxon>Euthyneura</taxon>
        <taxon>Panpulmonata</taxon>
        <taxon>Sacoglossa</taxon>
        <taxon>Placobranchoidea</taxon>
        <taxon>Plakobranchidae</taxon>
        <taxon>Plakobranchus</taxon>
    </lineage>
</organism>
<dbReference type="GO" id="GO:0032007">
    <property type="term" value="P:negative regulation of TOR signaling"/>
    <property type="evidence" value="ECO:0007669"/>
    <property type="project" value="TreeGrafter"/>
</dbReference>
<evidence type="ECO:0000313" key="4">
    <source>
        <dbReference type="EMBL" id="GFO23355.1"/>
    </source>
</evidence>
<dbReference type="InterPro" id="IPR018515">
    <property type="entry name" value="Tuberin-type_domain"/>
</dbReference>